<accession>A0A9P6E7D3</accession>
<name>A0A9P6E7D3_9AGAR</name>
<organism evidence="1 2">
    <name type="scientific">Crepidotus variabilis</name>
    <dbReference type="NCBI Taxonomy" id="179855"/>
    <lineage>
        <taxon>Eukaryota</taxon>
        <taxon>Fungi</taxon>
        <taxon>Dikarya</taxon>
        <taxon>Basidiomycota</taxon>
        <taxon>Agaricomycotina</taxon>
        <taxon>Agaricomycetes</taxon>
        <taxon>Agaricomycetidae</taxon>
        <taxon>Agaricales</taxon>
        <taxon>Agaricineae</taxon>
        <taxon>Crepidotaceae</taxon>
        <taxon>Crepidotus</taxon>
    </lineage>
</organism>
<keyword evidence="2" id="KW-1185">Reference proteome</keyword>
<gene>
    <name evidence="1" type="ORF">CPB83DRAFT_656803</name>
</gene>
<sequence length="56" mass="6136">MTNRFARFKATLSRLPDRLSNHKEITAVLSRPAALHAPSTTLINRALASFGVFATP</sequence>
<comment type="caution">
    <text evidence="1">The sequence shown here is derived from an EMBL/GenBank/DDBJ whole genome shotgun (WGS) entry which is preliminary data.</text>
</comment>
<evidence type="ECO:0000313" key="1">
    <source>
        <dbReference type="EMBL" id="KAF9523738.1"/>
    </source>
</evidence>
<dbReference type="Proteomes" id="UP000807306">
    <property type="component" value="Unassembled WGS sequence"/>
</dbReference>
<protein>
    <submittedName>
        <fullName evidence="1">Uncharacterized protein</fullName>
    </submittedName>
</protein>
<reference evidence="1" key="1">
    <citation type="submission" date="2020-11" db="EMBL/GenBank/DDBJ databases">
        <authorList>
            <consortium name="DOE Joint Genome Institute"/>
            <person name="Ahrendt S."/>
            <person name="Riley R."/>
            <person name="Andreopoulos W."/>
            <person name="Labutti K."/>
            <person name="Pangilinan J."/>
            <person name="Ruiz-Duenas F.J."/>
            <person name="Barrasa J.M."/>
            <person name="Sanchez-Garcia M."/>
            <person name="Camarero S."/>
            <person name="Miyauchi S."/>
            <person name="Serrano A."/>
            <person name="Linde D."/>
            <person name="Babiker R."/>
            <person name="Drula E."/>
            <person name="Ayuso-Fernandez I."/>
            <person name="Pacheco R."/>
            <person name="Padilla G."/>
            <person name="Ferreira P."/>
            <person name="Barriuso J."/>
            <person name="Kellner H."/>
            <person name="Castanera R."/>
            <person name="Alfaro M."/>
            <person name="Ramirez L."/>
            <person name="Pisabarro A.G."/>
            <person name="Kuo A."/>
            <person name="Tritt A."/>
            <person name="Lipzen A."/>
            <person name="He G."/>
            <person name="Yan M."/>
            <person name="Ng V."/>
            <person name="Cullen D."/>
            <person name="Martin F."/>
            <person name="Rosso M.-N."/>
            <person name="Henrissat B."/>
            <person name="Hibbett D."/>
            <person name="Martinez A.T."/>
            <person name="Grigoriev I.V."/>
        </authorList>
    </citation>
    <scope>NUCLEOTIDE SEQUENCE</scope>
    <source>
        <strain evidence="1">CBS 506.95</strain>
    </source>
</reference>
<evidence type="ECO:0000313" key="2">
    <source>
        <dbReference type="Proteomes" id="UP000807306"/>
    </source>
</evidence>
<dbReference type="EMBL" id="MU157911">
    <property type="protein sequence ID" value="KAF9523738.1"/>
    <property type="molecule type" value="Genomic_DNA"/>
</dbReference>
<proteinExistence type="predicted"/>
<dbReference type="AlphaFoldDB" id="A0A9P6E7D3"/>